<comment type="caution">
    <text evidence="4">The sequence shown here is derived from an EMBL/GenBank/DDBJ whole genome shotgun (WGS) entry which is preliminary data.</text>
</comment>
<name>A0A849C7R2_9NOCA</name>
<organism evidence="4 5">
    <name type="scientific">Nocardia uniformis</name>
    <dbReference type="NCBI Taxonomy" id="53432"/>
    <lineage>
        <taxon>Bacteria</taxon>
        <taxon>Bacillati</taxon>
        <taxon>Actinomycetota</taxon>
        <taxon>Actinomycetes</taxon>
        <taxon>Mycobacteriales</taxon>
        <taxon>Nocardiaceae</taxon>
        <taxon>Nocardia</taxon>
    </lineage>
</organism>
<evidence type="ECO:0000313" key="4">
    <source>
        <dbReference type="EMBL" id="NNH70919.1"/>
    </source>
</evidence>
<gene>
    <name evidence="4" type="ORF">HLB23_13790</name>
</gene>
<evidence type="ECO:0000313" key="5">
    <source>
        <dbReference type="Proteomes" id="UP000586827"/>
    </source>
</evidence>
<dbReference type="RefSeq" id="WP_067523228.1">
    <property type="nucleotide sequence ID" value="NZ_JABELX010000004.1"/>
</dbReference>
<dbReference type="GO" id="GO:0003700">
    <property type="term" value="F:DNA-binding transcription factor activity"/>
    <property type="evidence" value="ECO:0007669"/>
    <property type="project" value="TreeGrafter"/>
</dbReference>
<feature type="domain" description="HTH tetR-type" evidence="3">
    <location>
        <begin position="21"/>
        <end position="81"/>
    </location>
</feature>
<keyword evidence="1 2" id="KW-0238">DNA-binding</keyword>
<feature type="DNA-binding region" description="H-T-H motif" evidence="2">
    <location>
        <begin position="44"/>
        <end position="63"/>
    </location>
</feature>
<evidence type="ECO:0000259" key="3">
    <source>
        <dbReference type="PROSITE" id="PS50977"/>
    </source>
</evidence>
<dbReference type="Proteomes" id="UP000586827">
    <property type="component" value="Unassembled WGS sequence"/>
</dbReference>
<reference evidence="4 5" key="1">
    <citation type="submission" date="2020-05" db="EMBL/GenBank/DDBJ databases">
        <title>MicrobeNet Type strains.</title>
        <authorList>
            <person name="Nicholson A.C."/>
        </authorList>
    </citation>
    <scope>NUCLEOTIDE SEQUENCE [LARGE SCALE GENOMIC DNA]</scope>
    <source>
        <strain evidence="4 5">JCM 3224</strain>
    </source>
</reference>
<dbReference type="Pfam" id="PF00440">
    <property type="entry name" value="TetR_N"/>
    <property type="match status" value="1"/>
</dbReference>
<protein>
    <submittedName>
        <fullName evidence="4">TetR/AcrR family transcriptional regulator</fullName>
    </submittedName>
</protein>
<sequence>MGSNTVPYILAGAQGLPPLPPATLDPLLDAAARCFARFGIDHTSVPDVARELRVNRATVYRLGGNIEQLKRLLVTREGYRMMAELATRVDAPLGPEQLVETMTWAITHIREHPVVARILAGDANSVPHELFWDVDERIPQIASLVLPLIDSAISGGHLARRDPRVVAEWVIRISASLIAVQPEVGTEQFLAEILIPALTPARSRKRE</sequence>
<accession>A0A849C7R2</accession>
<dbReference type="SUPFAM" id="SSF46689">
    <property type="entry name" value="Homeodomain-like"/>
    <property type="match status" value="1"/>
</dbReference>
<dbReference type="Gene3D" id="1.10.357.10">
    <property type="entry name" value="Tetracycline Repressor, domain 2"/>
    <property type="match status" value="1"/>
</dbReference>
<dbReference type="SUPFAM" id="SSF48498">
    <property type="entry name" value="Tetracyclin repressor-like, C-terminal domain"/>
    <property type="match status" value="1"/>
</dbReference>
<dbReference type="PANTHER" id="PTHR30055">
    <property type="entry name" value="HTH-TYPE TRANSCRIPTIONAL REGULATOR RUTR"/>
    <property type="match status" value="1"/>
</dbReference>
<dbReference type="PANTHER" id="PTHR30055:SF153">
    <property type="entry name" value="HTH-TYPE TRANSCRIPTIONAL REPRESSOR RV3405C"/>
    <property type="match status" value="1"/>
</dbReference>
<dbReference type="InterPro" id="IPR001647">
    <property type="entry name" value="HTH_TetR"/>
</dbReference>
<evidence type="ECO:0000256" key="2">
    <source>
        <dbReference type="PROSITE-ProRule" id="PRU00335"/>
    </source>
</evidence>
<dbReference type="PROSITE" id="PS50977">
    <property type="entry name" value="HTH_TETR_2"/>
    <property type="match status" value="1"/>
</dbReference>
<dbReference type="InterPro" id="IPR009057">
    <property type="entry name" value="Homeodomain-like_sf"/>
</dbReference>
<dbReference type="InterPro" id="IPR050109">
    <property type="entry name" value="HTH-type_TetR-like_transc_reg"/>
</dbReference>
<evidence type="ECO:0000256" key="1">
    <source>
        <dbReference type="ARBA" id="ARBA00023125"/>
    </source>
</evidence>
<proteinExistence type="predicted"/>
<dbReference type="EMBL" id="JABELX010000004">
    <property type="protein sequence ID" value="NNH70919.1"/>
    <property type="molecule type" value="Genomic_DNA"/>
</dbReference>
<dbReference type="AlphaFoldDB" id="A0A849C7R2"/>
<dbReference type="InterPro" id="IPR036271">
    <property type="entry name" value="Tet_transcr_reg_TetR-rel_C_sf"/>
</dbReference>
<dbReference type="GO" id="GO:0000976">
    <property type="term" value="F:transcription cis-regulatory region binding"/>
    <property type="evidence" value="ECO:0007669"/>
    <property type="project" value="TreeGrafter"/>
</dbReference>
<keyword evidence="5" id="KW-1185">Reference proteome</keyword>